<dbReference type="GO" id="GO:0019854">
    <property type="term" value="P:L-ascorbic acid catabolic process"/>
    <property type="evidence" value="ECO:0007669"/>
    <property type="project" value="TreeGrafter"/>
</dbReference>
<proteinExistence type="predicted"/>
<comment type="caution">
    <text evidence="3">The sequence shown here is derived from an EMBL/GenBank/DDBJ whole genome shotgun (WGS) entry which is preliminary data.</text>
</comment>
<dbReference type="EMBL" id="DRYQ01000051">
    <property type="protein sequence ID" value="HHQ50397.1"/>
    <property type="molecule type" value="Genomic_DNA"/>
</dbReference>
<dbReference type="EMBL" id="DSLL01000012">
    <property type="protein sequence ID" value="HEH30928.1"/>
    <property type="molecule type" value="Genomic_DNA"/>
</dbReference>
<name>A0A7J2TAT4_9CREN</name>
<accession>A0A7J2TAT4</accession>
<dbReference type="SMART" id="SM00934">
    <property type="entry name" value="OMPdecase"/>
    <property type="match status" value="1"/>
</dbReference>
<dbReference type="InterPro" id="IPR001754">
    <property type="entry name" value="OMPdeCOase_dom"/>
</dbReference>
<dbReference type="Gene3D" id="3.20.20.70">
    <property type="entry name" value="Aldolase class I"/>
    <property type="match status" value="1"/>
</dbReference>
<evidence type="ECO:0000313" key="3">
    <source>
        <dbReference type="EMBL" id="HEH30928.1"/>
    </source>
</evidence>
<dbReference type="GO" id="GO:0004590">
    <property type="term" value="F:orotidine-5'-phosphate decarboxylase activity"/>
    <property type="evidence" value="ECO:0007669"/>
    <property type="project" value="InterPro"/>
</dbReference>
<dbReference type="GO" id="GO:0006207">
    <property type="term" value="P:'de novo' pyrimidine nucleobase biosynthetic process"/>
    <property type="evidence" value="ECO:0007669"/>
    <property type="project" value="InterPro"/>
</dbReference>
<dbReference type="InterPro" id="IPR013785">
    <property type="entry name" value="Aldolase_TIM"/>
</dbReference>
<dbReference type="SUPFAM" id="SSF51366">
    <property type="entry name" value="Ribulose-phoshate binding barrel"/>
    <property type="match status" value="1"/>
</dbReference>
<reference evidence="3" key="1">
    <citation type="journal article" date="2020" name="mSystems">
        <title>Genome- and Community-Level Interaction Insights into Carbon Utilization and Element Cycling Functions of Hydrothermarchaeota in Hydrothermal Sediment.</title>
        <authorList>
            <person name="Zhou Z."/>
            <person name="Liu Y."/>
            <person name="Xu W."/>
            <person name="Pan J."/>
            <person name="Luo Z.H."/>
            <person name="Li M."/>
        </authorList>
    </citation>
    <scope>NUCLEOTIDE SEQUENCE [LARGE SCALE GENOMIC DNA]</scope>
    <source>
        <strain evidence="4">SpSt-1105</strain>
        <strain evidence="3">SpSt-27</strain>
    </source>
</reference>
<evidence type="ECO:0000313" key="4">
    <source>
        <dbReference type="EMBL" id="HHQ50397.1"/>
    </source>
</evidence>
<dbReference type="GO" id="GO:0033982">
    <property type="term" value="F:3-dehydro-L-gulonate-6-phosphate decarboxylase activity"/>
    <property type="evidence" value="ECO:0007669"/>
    <property type="project" value="TreeGrafter"/>
</dbReference>
<evidence type="ECO:0000256" key="1">
    <source>
        <dbReference type="ARBA" id="ARBA00023239"/>
    </source>
</evidence>
<protein>
    <submittedName>
        <fullName evidence="3">D-arabino 3-hexulose 6-phosphate aldehyde lyase</fullName>
    </submittedName>
</protein>
<dbReference type="PANTHER" id="PTHR35039">
    <property type="entry name" value="3-KETO-L-GULONATE-6-PHOSPHATE DECARBOXYLASE SGBH-RELATED"/>
    <property type="match status" value="1"/>
</dbReference>
<sequence>MGLILQESLKRPLLQVALDFADLKSAIEIASKVVEANVDILEIGTPLVKACGILAAKEIKRIAKEKLVLADLKAVDAIALEFTPYANEGVDAVTILGVVDDDVIKEAYEICKNLRIDLVVDMIYVSNPVERAFRLSSYGISIVNLHVGVDVQRKRGVSARQLLKEVEELAESDIIVSIAGGIKPEDVDLFIKSGARIIVIGSAITKSADPYKAAKIAVEKLRAAKTL</sequence>
<dbReference type="InterPro" id="IPR011060">
    <property type="entry name" value="RibuloseP-bd_barrel"/>
</dbReference>
<feature type="domain" description="Orotidine 5'-phosphate decarboxylase" evidence="2">
    <location>
        <begin position="13"/>
        <end position="217"/>
    </location>
</feature>
<keyword evidence="1 3" id="KW-0456">Lyase</keyword>
<organism evidence="3">
    <name type="scientific">Ignisphaera aggregans</name>
    <dbReference type="NCBI Taxonomy" id="334771"/>
    <lineage>
        <taxon>Archaea</taxon>
        <taxon>Thermoproteota</taxon>
        <taxon>Thermoprotei</taxon>
        <taxon>Desulfurococcales</taxon>
        <taxon>Desulfurococcaceae</taxon>
        <taxon>Ignisphaera</taxon>
    </lineage>
</organism>
<dbReference type="Pfam" id="PF00215">
    <property type="entry name" value="OMPdecase"/>
    <property type="match status" value="1"/>
</dbReference>
<dbReference type="AlphaFoldDB" id="A0A7J2TAT4"/>
<gene>
    <name evidence="4" type="ORF">ENM66_03490</name>
    <name evidence="3" type="ORF">ENP99_02290</name>
</gene>
<evidence type="ECO:0000259" key="2">
    <source>
        <dbReference type="SMART" id="SM00934"/>
    </source>
</evidence>
<dbReference type="PANTHER" id="PTHR35039:SF3">
    <property type="entry name" value="3-KETO-L-GULONATE-6-PHOSPHATE DECARBOXYLASE SGBH-RELATED"/>
    <property type="match status" value="1"/>
</dbReference>